<protein>
    <recommendedName>
        <fullName evidence="2">DUF7137 domain-containing protein</fullName>
    </recommendedName>
</protein>
<dbReference type="PANTHER" id="PTHR42028">
    <property type="entry name" value="CHROMOSOME 1, WHOLE GENOME SHOTGUN SEQUENCE"/>
    <property type="match status" value="1"/>
</dbReference>
<dbReference type="Pfam" id="PF23585">
    <property type="entry name" value="DUF7137"/>
    <property type="match status" value="1"/>
</dbReference>
<feature type="transmembrane region" description="Helical" evidence="1">
    <location>
        <begin position="143"/>
        <end position="166"/>
    </location>
</feature>
<sequence length="177" mass="19386">MLMITQPPQSATSYYKIAPGNLITFGWNASYIIVRPTSLTVSAFCNNGNHYPVGPDPSGRIPGDATEVVWDPYAYQTAHSSLPLPQDVCTLAICDERDYTASRRAGYLSPNTQLQFAMYTPQPYTPLASGWTCAICNSGMSTAAHPVFVSLVVTLFICFFSGLNLIRRGNVVRVHQD</sequence>
<dbReference type="InterPro" id="IPR055561">
    <property type="entry name" value="DUF7137"/>
</dbReference>
<evidence type="ECO:0000259" key="2">
    <source>
        <dbReference type="Pfam" id="PF23585"/>
    </source>
</evidence>
<keyword evidence="1" id="KW-0812">Transmembrane</keyword>
<evidence type="ECO:0000256" key="1">
    <source>
        <dbReference type="SAM" id="Phobius"/>
    </source>
</evidence>
<comment type="caution">
    <text evidence="3">The sequence shown here is derived from an EMBL/GenBank/DDBJ whole genome shotgun (WGS) entry which is preliminary data.</text>
</comment>
<gene>
    <name evidence="3" type="ORF">DFP72DRAFT_901749</name>
</gene>
<evidence type="ECO:0000313" key="4">
    <source>
        <dbReference type="Proteomes" id="UP000521943"/>
    </source>
</evidence>
<dbReference type="PANTHER" id="PTHR42028:SF1">
    <property type="entry name" value="YALI0E30657P"/>
    <property type="match status" value="1"/>
</dbReference>
<dbReference type="EMBL" id="JACGCI010000039">
    <property type="protein sequence ID" value="KAF6753460.1"/>
    <property type="molecule type" value="Genomic_DNA"/>
</dbReference>
<keyword evidence="1" id="KW-0472">Membrane</keyword>
<organism evidence="3 4">
    <name type="scientific">Ephemerocybe angulata</name>
    <dbReference type="NCBI Taxonomy" id="980116"/>
    <lineage>
        <taxon>Eukaryota</taxon>
        <taxon>Fungi</taxon>
        <taxon>Dikarya</taxon>
        <taxon>Basidiomycota</taxon>
        <taxon>Agaricomycotina</taxon>
        <taxon>Agaricomycetes</taxon>
        <taxon>Agaricomycetidae</taxon>
        <taxon>Agaricales</taxon>
        <taxon>Agaricineae</taxon>
        <taxon>Psathyrellaceae</taxon>
        <taxon>Ephemerocybe</taxon>
    </lineage>
</organism>
<accession>A0A8H6HV66</accession>
<dbReference type="OrthoDB" id="2435509at2759"/>
<name>A0A8H6HV66_9AGAR</name>
<proteinExistence type="predicted"/>
<feature type="domain" description="DUF7137" evidence="2">
    <location>
        <begin position="2"/>
        <end position="134"/>
    </location>
</feature>
<keyword evidence="4" id="KW-1185">Reference proteome</keyword>
<dbReference type="AlphaFoldDB" id="A0A8H6HV66"/>
<keyword evidence="1" id="KW-1133">Transmembrane helix</keyword>
<dbReference type="Proteomes" id="UP000521943">
    <property type="component" value="Unassembled WGS sequence"/>
</dbReference>
<reference evidence="3 4" key="1">
    <citation type="submission" date="2020-07" db="EMBL/GenBank/DDBJ databases">
        <title>Comparative genomics of pyrophilous fungi reveals a link between fire events and developmental genes.</title>
        <authorList>
            <consortium name="DOE Joint Genome Institute"/>
            <person name="Steindorff A.S."/>
            <person name="Carver A."/>
            <person name="Calhoun S."/>
            <person name="Stillman K."/>
            <person name="Liu H."/>
            <person name="Lipzen A."/>
            <person name="Pangilinan J."/>
            <person name="Labutti K."/>
            <person name="Bruns T.D."/>
            <person name="Grigoriev I.V."/>
        </authorList>
    </citation>
    <scope>NUCLEOTIDE SEQUENCE [LARGE SCALE GENOMIC DNA]</scope>
    <source>
        <strain evidence="3 4">CBS 144469</strain>
    </source>
</reference>
<evidence type="ECO:0000313" key="3">
    <source>
        <dbReference type="EMBL" id="KAF6753460.1"/>
    </source>
</evidence>